<dbReference type="PROSITE" id="PS50206">
    <property type="entry name" value="RHODANESE_3"/>
    <property type="match status" value="2"/>
</dbReference>
<dbReference type="InterPro" id="IPR051682">
    <property type="entry name" value="Mito_Persulfide_Diox"/>
</dbReference>
<dbReference type="GO" id="GO:0046872">
    <property type="term" value="F:metal ion binding"/>
    <property type="evidence" value="ECO:0007669"/>
    <property type="project" value="UniProtKB-KW"/>
</dbReference>
<dbReference type="GO" id="GO:0006749">
    <property type="term" value="P:glutathione metabolic process"/>
    <property type="evidence" value="ECO:0007669"/>
    <property type="project" value="InterPro"/>
</dbReference>
<dbReference type="FunFam" id="3.60.15.10:FF:000030">
    <property type="entry name" value="Metallo-beta-lactamase family protein"/>
    <property type="match status" value="1"/>
</dbReference>
<dbReference type="PANTHER" id="PTHR43084:SF1">
    <property type="entry name" value="PERSULFIDE DIOXYGENASE ETHE1, MITOCHONDRIAL"/>
    <property type="match status" value="1"/>
</dbReference>
<organism evidence="3 4">
    <name type="scientific">Paramecium primaurelia</name>
    <dbReference type="NCBI Taxonomy" id="5886"/>
    <lineage>
        <taxon>Eukaryota</taxon>
        <taxon>Sar</taxon>
        <taxon>Alveolata</taxon>
        <taxon>Ciliophora</taxon>
        <taxon>Intramacronucleata</taxon>
        <taxon>Oligohymenophorea</taxon>
        <taxon>Peniculida</taxon>
        <taxon>Parameciidae</taxon>
        <taxon>Paramecium</taxon>
    </lineage>
</organism>
<feature type="domain" description="Rhodanese" evidence="2">
    <location>
        <begin position="287"/>
        <end position="375"/>
    </location>
</feature>
<dbReference type="InterPro" id="IPR044528">
    <property type="entry name" value="POD-like_MBL-fold"/>
</dbReference>
<dbReference type="SMART" id="SM00849">
    <property type="entry name" value="Lactamase_B"/>
    <property type="match status" value="1"/>
</dbReference>
<dbReference type="InterPro" id="IPR001279">
    <property type="entry name" value="Metallo-B-lactamas"/>
</dbReference>
<evidence type="ECO:0000313" key="3">
    <source>
        <dbReference type="EMBL" id="CAD8068291.1"/>
    </source>
</evidence>
<accession>A0A8S1LQS8</accession>
<dbReference type="GO" id="GO:0050313">
    <property type="term" value="F:sulfur dioxygenase activity"/>
    <property type="evidence" value="ECO:0007669"/>
    <property type="project" value="InterPro"/>
</dbReference>
<evidence type="ECO:0000256" key="1">
    <source>
        <dbReference type="ARBA" id="ARBA00022723"/>
    </source>
</evidence>
<dbReference type="FunFam" id="3.40.250.10:FF:000110">
    <property type="entry name" value="Uncharacterized protein"/>
    <property type="match status" value="1"/>
</dbReference>
<keyword evidence="1" id="KW-0479">Metal-binding</keyword>
<dbReference type="AlphaFoldDB" id="A0A8S1LQS8"/>
<dbReference type="EMBL" id="CAJJDM010000041">
    <property type="protein sequence ID" value="CAD8068291.1"/>
    <property type="molecule type" value="Genomic_DNA"/>
</dbReference>
<dbReference type="GO" id="GO:0070813">
    <property type="term" value="P:hydrogen sulfide metabolic process"/>
    <property type="evidence" value="ECO:0007669"/>
    <property type="project" value="TreeGrafter"/>
</dbReference>
<sequence>MNTCNATPAYVNAQKAQLIGENFYIQQFQVSCLGQFSYYIESNNEAAVIDPMRDYEEYIKFSESRNSVIKYVILTHIHADFVAGHVDLAKITGAQIVLGPQAVTQYQARITQDEELLPLGNAYLRVLHTPGHTLESSCFVLVVDGKDYAVFSGDSLFLEEVGRPDLASKSSGLTTQQLASLLYHSLRNKIMKLNDDVILYPGHGAGSACGKAIGAGTVSTIGEQKLKNWALQNITEEEFVKTSTDIPTPPQYFFHDVQINRQGASDLQSIKQKVTKALNYQEFTQIAAEGALILDSRDIVNKGVIKGSINITQVATLASFVGILFKPDQKIVIVADEGKEEQTIIRLLRIGYENILGYLDGGFDNYVRNGGEVQQLNIVDLKDFLDTKDQPQNHVFIDCRNPVEFKTTGIVPGSLMIPLFQIENQLDLIPKDKTLHIYCRSGARAKTAATILLRHGYSDFVLVQNAGLEHIVKEHQIKVQKVE</sequence>
<name>A0A8S1LQS8_PARPR</name>
<dbReference type="Pfam" id="PF00581">
    <property type="entry name" value="Rhodanese"/>
    <property type="match status" value="2"/>
</dbReference>
<dbReference type="Pfam" id="PF00753">
    <property type="entry name" value="Lactamase_B"/>
    <property type="match status" value="1"/>
</dbReference>
<dbReference type="CDD" id="cd07724">
    <property type="entry name" value="POD-like_MBL-fold"/>
    <property type="match status" value="1"/>
</dbReference>
<dbReference type="SMART" id="SM00450">
    <property type="entry name" value="RHOD"/>
    <property type="match status" value="2"/>
</dbReference>
<dbReference type="CDD" id="cd00158">
    <property type="entry name" value="RHOD"/>
    <property type="match status" value="1"/>
</dbReference>
<evidence type="ECO:0000259" key="2">
    <source>
        <dbReference type="PROSITE" id="PS50206"/>
    </source>
</evidence>
<dbReference type="Proteomes" id="UP000688137">
    <property type="component" value="Unassembled WGS sequence"/>
</dbReference>
<keyword evidence="4" id="KW-1185">Reference proteome</keyword>
<proteinExistence type="predicted"/>
<dbReference type="PANTHER" id="PTHR43084">
    <property type="entry name" value="PERSULFIDE DIOXYGENASE ETHE1"/>
    <property type="match status" value="1"/>
</dbReference>
<protein>
    <recommendedName>
        <fullName evidence="2">Rhodanese domain-containing protein</fullName>
    </recommendedName>
</protein>
<evidence type="ECO:0000313" key="4">
    <source>
        <dbReference type="Proteomes" id="UP000688137"/>
    </source>
</evidence>
<dbReference type="OMA" id="ENFYIQQ"/>
<reference evidence="3" key="1">
    <citation type="submission" date="2021-01" db="EMBL/GenBank/DDBJ databases">
        <authorList>
            <consortium name="Genoscope - CEA"/>
            <person name="William W."/>
        </authorList>
    </citation>
    <scope>NUCLEOTIDE SEQUENCE</scope>
</reference>
<comment type="caution">
    <text evidence="3">The sequence shown here is derived from an EMBL/GenBank/DDBJ whole genome shotgun (WGS) entry which is preliminary data.</text>
</comment>
<dbReference type="InterPro" id="IPR001763">
    <property type="entry name" value="Rhodanese-like_dom"/>
</dbReference>
<feature type="domain" description="Rhodanese" evidence="2">
    <location>
        <begin position="390"/>
        <end position="472"/>
    </location>
</feature>
<gene>
    <name evidence="3" type="ORF">PPRIM_AZ9-3.1.T0420083</name>
</gene>